<dbReference type="Proteomes" id="UP000266188">
    <property type="component" value="Unassembled WGS sequence"/>
</dbReference>
<sequence>MIIPGRFMSIVYHDRDRHGFPLVVRAERTDQSNLDQGRRRQRDRLPSSNTAASTEGGDTQSSWRSRFGLRMPGRSRQAQTPPAAPEACPPLTA</sequence>
<evidence type="ECO:0000256" key="1">
    <source>
        <dbReference type="SAM" id="MobiDB-lite"/>
    </source>
</evidence>
<evidence type="ECO:0000313" key="2">
    <source>
        <dbReference type="EMBL" id="RJE16904.1"/>
    </source>
</evidence>
<name>A0A3A2ZBY9_9EURO</name>
<protein>
    <submittedName>
        <fullName evidence="2">Uncharacterized protein</fullName>
    </submittedName>
</protein>
<dbReference type="STRING" id="2070753.A0A3A2ZBY9"/>
<feature type="compositionally biased region" description="Pro residues" evidence="1">
    <location>
        <begin position="82"/>
        <end position="93"/>
    </location>
</feature>
<dbReference type="EMBL" id="MVGC01002232">
    <property type="protein sequence ID" value="RJE16904.1"/>
    <property type="molecule type" value="Genomic_DNA"/>
</dbReference>
<keyword evidence="3" id="KW-1185">Reference proteome</keyword>
<dbReference type="AlphaFoldDB" id="A0A3A2ZBY9"/>
<accession>A0A3A2ZBY9</accession>
<comment type="caution">
    <text evidence="2">The sequence shown here is derived from an EMBL/GenBank/DDBJ whole genome shotgun (WGS) entry which is preliminary data.</text>
</comment>
<feature type="region of interest" description="Disordered" evidence="1">
    <location>
        <begin position="23"/>
        <end position="93"/>
    </location>
</feature>
<feature type="compositionally biased region" description="Polar residues" evidence="1">
    <location>
        <begin position="46"/>
        <end position="64"/>
    </location>
</feature>
<evidence type="ECO:0000313" key="3">
    <source>
        <dbReference type="Proteomes" id="UP000266188"/>
    </source>
</evidence>
<gene>
    <name evidence="2" type="ORF">PHISCL_10759</name>
</gene>
<reference evidence="3" key="1">
    <citation type="submission" date="2017-02" db="EMBL/GenBank/DDBJ databases">
        <authorList>
            <person name="Tafer H."/>
            <person name="Lopandic K."/>
        </authorList>
    </citation>
    <scope>NUCLEOTIDE SEQUENCE [LARGE SCALE GENOMIC DNA]</scope>
    <source>
        <strain evidence="3">CBS 366.77</strain>
    </source>
</reference>
<organism evidence="2 3">
    <name type="scientific">Aspergillus sclerotialis</name>
    <dbReference type="NCBI Taxonomy" id="2070753"/>
    <lineage>
        <taxon>Eukaryota</taxon>
        <taxon>Fungi</taxon>
        <taxon>Dikarya</taxon>
        <taxon>Ascomycota</taxon>
        <taxon>Pezizomycotina</taxon>
        <taxon>Eurotiomycetes</taxon>
        <taxon>Eurotiomycetidae</taxon>
        <taxon>Eurotiales</taxon>
        <taxon>Aspergillaceae</taxon>
        <taxon>Aspergillus</taxon>
        <taxon>Aspergillus subgen. Polypaecilum</taxon>
    </lineage>
</organism>
<dbReference type="OrthoDB" id="8062037at2759"/>
<proteinExistence type="predicted"/>